<dbReference type="SUPFAM" id="SSF53850">
    <property type="entry name" value="Periplasmic binding protein-like II"/>
    <property type="match status" value="1"/>
</dbReference>
<protein>
    <submittedName>
        <fullName evidence="1">ABC transporter substrate-binding protein</fullName>
    </submittedName>
</protein>
<gene>
    <name evidence="1" type="ORF">ADUPG1_005492</name>
</gene>
<dbReference type="EMBL" id="BQXS01008781">
    <property type="protein sequence ID" value="GKT30414.1"/>
    <property type="molecule type" value="Genomic_DNA"/>
</dbReference>
<reference evidence="1" key="1">
    <citation type="submission" date="2022-03" db="EMBL/GenBank/DDBJ databases">
        <title>Draft genome sequence of Aduncisulcus paluster, a free-living microaerophilic Fornicata.</title>
        <authorList>
            <person name="Yuyama I."/>
            <person name="Kume K."/>
            <person name="Tamura T."/>
            <person name="Inagaki Y."/>
            <person name="Hashimoto T."/>
        </authorList>
    </citation>
    <scope>NUCLEOTIDE SEQUENCE</scope>
    <source>
        <strain evidence="1">NY0171</strain>
    </source>
</reference>
<organism evidence="1 2">
    <name type="scientific">Aduncisulcus paluster</name>
    <dbReference type="NCBI Taxonomy" id="2918883"/>
    <lineage>
        <taxon>Eukaryota</taxon>
        <taxon>Metamonada</taxon>
        <taxon>Carpediemonas-like organisms</taxon>
        <taxon>Aduncisulcus</taxon>
    </lineage>
</organism>
<accession>A0ABQ5KG72</accession>
<evidence type="ECO:0000313" key="2">
    <source>
        <dbReference type="Proteomes" id="UP001057375"/>
    </source>
</evidence>
<comment type="caution">
    <text evidence="1">The sequence shown here is derived from an EMBL/GenBank/DDBJ whole genome shotgun (WGS) entry which is preliminary data.</text>
</comment>
<keyword evidence="2" id="KW-1185">Reference proteome</keyword>
<evidence type="ECO:0000313" key="1">
    <source>
        <dbReference type="EMBL" id="GKT30414.1"/>
    </source>
</evidence>
<proteinExistence type="predicted"/>
<name>A0ABQ5KG72_9EUKA</name>
<dbReference type="Proteomes" id="UP001057375">
    <property type="component" value="Unassembled WGS sequence"/>
</dbReference>
<sequence>MEENEGMIQVLSGKEAFGGDFTFIVGTLRKEMAEKNETVKAVQSALEEAMDFLMNNRDESVEILSEAYGIDAETLRVYLYDKGIEYTQEIEGLEDFVEFMIHQGYLSESMGQKTLVWSE</sequence>
<dbReference type="Gene3D" id="3.40.190.10">
    <property type="entry name" value="Periplasmic binding protein-like II"/>
    <property type="match status" value="1"/>
</dbReference>